<dbReference type="GO" id="GO:0008168">
    <property type="term" value="F:methyltransferase activity"/>
    <property type="evidence" value="ECO:0007669"/>
    <property type="project" value="UniProtKB-KW"/>
</dbReference>
<dbReference type="Gene3D" id="3.40.50.150">
    <property type="entry name" value="Vaccinia Virus protein VP39"/>
    <property type="match status" value="1"/>
</dbReference>
<dbReference type="RefSeq" id="WP_183911412.1">
    <property type="nucleotide sequence ID" value="NZ_JACHXZ010000004.1"/>
</dbReference>
<dbReference type="EMBL" id="JACHXZ010000004">
    <property type="protein sequence ID" value="MBB3169932.1"/>
    <property type="molecule type" value="Genomic_DNA"/>
</dbReference>
<reference evidence="2 3" key="1">
    <citation type="submission" date="2020-08" db="EMBL/GenBank/DDBJ databases">
        <title>Genomic Encyclopedia of Type Strains, Phase III (KMG-III): the genomes of soil and plant-associated and newly described type strains.</title>
        <authorList>
            <person name="Whitman W."/>
        </authorList>
    </citation>
    <scope>NUCLEOTIDE SEQUENCE [LARGE SCALE GENOMIC DNA]</scope>
    <source>
        <strain evidence="2 3">CECT 8571</strain>
    </source>
</reference>
<gene>
    <name evidence="2" type="ORF">FHS30_003145</name>
</gene>
<protein>
    <submittedName>
        <fullName evidence="2">2-polyprenyl-3-methyl-5-hydroxy-6-metoxy-1, 4-benzoquinol methylase</fullName>
    </submittedName>
</protein>
<organism evidence="2 3">
    <name type="scientific">Simiduia aestuariiviva</name>
    <dbReference type="NCBI Taxonomy" id="1510459"/>
    <lineage>
        <taxon>Bacteria</taxon>
        <taxon>Pseudomonadati</taxon>
        <taxon>Pseudomonadota</taxon>
        <taxon>Gammaproteobacteria</taxon>
        <taxon>Cellvibrionales</taxon>
        <taxon>Cellvibrionaceae</taxon>
        <taxon>Simiduia</taxon>
    </lineage>
</organism>
<dbReference type="SUPFAM" id="SSF53335">
    <property type="entry name" value="S-adenosyl-L-methionine-dependent methyltransferases"/>
    <property type="match status" value="1"/>
</dbReference>
<evidence type="ECO:0000313" key="2">
    <source>
        <dbReference type="EMBL" id="MBB3169932.1"/>
    </source>
</evidence>
<dbReference type="PANTHER" id="PTHR12843">
    <property type="entry name" value="PROTEIN-LYSINE N-METHYLTRANSFERASE METTL10"/>
    <property type="match status" value="1"/>
</dbReference>
<feature type="domain" description="Methyltransferase" evidence="1">
    <location>
        <begin position="44"/>
        <end position="136"/>
    </location>
</feature>
<keyword evidence="3" id="KW-1185">Reference proteome</keyword>
<dbReference type="Pfam" id="PF13649">
    <property type="entry name" value="Methyltransf_25"/>
    <property type="match status" value="1"/>
</dbReference>
<evidence type="ECO:0000259" key="1">
    <source>
        <dbReference type="Pfam" id="PF13649"/>
    </source>
</evidence>
<comment type="caution">
    <text evidence="2">The sequence shown here is derived from an EMBL/GenBank/DDBJ whole genome shotgun (WGS) entry which is preliminary data.</text>
</comment>
<dbReference type="Proteomes" id="UP000559987">
    <property type="component" value="Unassembled WGS sequence"/>
</dbReference>
<dbReference type="GO" id="GO:0032259">
    <property type="term" value="P:methylation"/>
    <property type="evidence" value="ECO:0007669"/>
    <property type="project" value="UniProtKB-KW"/>
</dbReference>
<evidence type="ECO:0000313" key="3">
    <source>
        <dbReference type="Proteomes" id="UP000559987"/>
    </source>
</evidence>
<dbReference type="InterPro" id="IPR029063">
    <property type="entry name" value="SAM-dependent_MTases_sf"/>
</dbReference>
<keyword evidence="2" id="KW-0808">Transferase</keyword>
<dbReference type="AlphaFoldDB" id="A0A839UQ06"/>
<sequence length="205" mass="23170">MENKTYWENIYTTSAADSVSWFQTHADTSLHYINKLGLDKSCSIIDVGGGASTLIDDLIVNGYSNLTVLDLSKTALETAQQRLGDRTEHVQWIEADVTRVNLEKGQFDIWHDRAAFHFLTQPEDRIAYLKNLLHSVKINAHIIISTFSENGPNQCSGLPVARYSARSLQEQFGKKLLLVEHFQEMHQTPTGKTQEFLFAHFTVAS</sequence>
<keyword evidence="2" id="KW-0489">Methyltransferase</keyword>
<accession>A0A839UQ06</accession>
<dbReference type="InterPro" id="IPR041698">
    <property type="entry name" value="Methyltransf_25"/>
</dbReference>
<proteinExistence type="predicted"/>
<name>A0A839UQ06_9GAMM</name>
<dbReference type="PANTHER" id="PTHR12843:SF5">
    <property type="entry name" value="EEF1A LYSINE METHYLTRANSFERASE 2"/>
    <property type="match status" value="1"/>
</dbReference>
<dbReference type="CDD" id="cd02440">
    <property type="entry name" value="AdoMet_MTases"/>
    <property type="match status" value="1"/>
</dbReference>